<dbReference type="EMBL" id="QJVD01000013">
    <property type="protein sequence ID" value="PYI66701.1"/>
    <property type="molecule type" value="Genomic_DNA"/>
</dbReference>
<dbReference type="PANTHER" id="PTHR43130:SF2">
    <property type="entry name" value="DJ-1_PFPI DOMAIN-CONTAINING PROTEIN"/>
    <property type="match status" value="1"/>
</dbReference>
<dbReference type="InterPro" id="IPR002818">
    <property type="entry name" value="DJ-1/PfpI"/>
</dbReference>
<proteinExistence type="predicted"/>
<dbReference type="SUPFAM" id="SSF52317">
    <property type="entry name" value="Class I glutamine amidotransferase-like"/>
    <property type="match status" value="1"/>
</dbReference>
<evidence type="ECO:0000313" key="3">
    <source>
        <dbReference type="Proteomes" id="UP000247832"/>
    </source>
</evidence>
<dbReference type="PANTHER" id="PTHR43130">
    <property type="entry name" value="ARAC-FAMILY TRANSCRIPTIONAL REGULATOR"/>
    <property type="match status" value="1"/>
</dbReference>
<dbReference type="Pfam" id="PF01965">
    <property type="entry name" value="DJ-1_PfpI"/>
    <property type="match status" value="1"/>
</dbReference>
<dbReference type="RefSeq" id="WP_110501418.1">
    <property type="nucleotide sequence ID" value="NZ_QJVD01000013.1"/>
</dbReference>
<comment type="caution">
    <text evidence="2">The sequence shown here is derived from an EMBL/GenBank/DDBJ whole genome shotgun (WGS) entry which is preliminary data.</text>
</comment>
<dbReference type="InterPro" id="IPR029062">
    <property type="entry name" value="Class_I_gatase-like"/>
</dbReference>
<reference evidence="2 3" key="1">
    <citation type="submission" date="2018-05" db="EMBL/GenBank/DDBJ databases">
        <title>Genetic diversity of glacier-inhabiting Cryobacterium bacteria in China and description of Cryobacterium mengkeensis sp. nov. and Arthrobacter glacialis sp. nov.</title>
        <authorList>
            <person name="Liu Q."/>
            <person name="Xin Y.-H."/>
        </authorList>
    </citation>
    <scope>NUCLEOTIDE SEQUENCE [LARGE SCALE GENOMIC DNA]</scope>
    <source>
        <strain evidence="2 3">LI2</strain>
    </source>
</reference>
<dbReference type="CDD" id="cd03139">
    <property type="entry name" value="GATase1_PfpI_2"/>
    <property type="match status" value="1"/>
</dbReference>
<feature type="domain" description="DJ-1/PfpI" evidence="1">
    <location>
        <begin position="8"/>
        <end position="166"/>
    </location>
</feature>
<sequence length="230" mass="24755">MADAPLQIVVLLFPNVTQLDFTGPAQVFSKFPNTEVHLAWHTLDPVPTDAGWCIVPTVTLDDCPRADVLFVPGGNGAFDVFDDLVVLDFLRRQAEGARWVTSVCTGSFTLAAAGLLTGYRATSHWASLQMLDTFGALPVSNRVVRDRNRITGAGVTSGIDFAFVLAAELFGDEIARSIQLAIEYDPAPPFDNGSPEKADQAVVNKIIAATHGLRFQRVQKAARALETAGD</sequence>
<protein>
    <submittedName>
        <fullName evidence="2">AraC family transcriptional regulator</fullName>
    </submittedName>
</protein>
<gene>
    <name evidence="2" type="ORF">CVV68_12885</name>
</gene>
<keyword evidence="3" id="KW-1185">Reference proteome</keyword>
<accession>A0A2V5L5C2</accession>
<evidence type="ECO:0000313" key="2">
    <source>
        <dbReference type="EMBL" id="PYI66701.1"/>
    </source>
</evidence>
<organism evidence="2 3">
    <name type="scientific">Arthrobacter livingstonensis</name>
    <dbReference type="NCBI Taxonomy" id="670078"/>
    <lineage>
        <taxon>Bacteria</taxon>
        <taxon>Bacillati</taxon>
        <taxon>Actinomycetota</taxon>
        <taxon>Actinomycetes</taxon>
        <taxon>Micrococcales</taxon>
        <taxon>Micrococcaceae</taxon>
        <taxon>Arthrobacter</taxon>
    </lineage>
</organism>
<dbReference type="OrthoDB" id="3992151at2"/>
<dbReference type="Gene3D" id="3.40.50.880">
    <property type="match status" value="1"/>
</dbReference>
<dbReference type="Proteomes" id="UP000247832">
    <property type="component" value="Unassembled WGS sequence"/>
</dbReference>
<dbReference type="InterPro" id="IPR052158">
    <property type="entry name" value="INH-QAR"/>
</dbReference>
<evidence type="ECO:0000259" key="1">
    <source>
        <dbReference type="Pfam" id="PF01965"/>
    </source>
</evidence>
<dbReference type="AlphaFoldDB" id="A0A2V5L5C2"/>
<dbReference type="GO" id="GO:0006355">
    <property type="term" value="P:regulation of DNA-templated transcription"/>
    <property type="evidence" value="ECO:0007669"/>
    <property type="project" value="TreeGrafter"/>
</dbReference>
<name>A0A2V5L5C2_9MICC</name>